<dbReference type="RefSeq" id="WP_115308980.1">
    <property type="nucleotide sequence ID" value="NZ_CP091516.1"/>
</dbReference>
<keyword evidence="4" id="KW-1185">Reference proteome</keyword>
<dbReference type="Pfam" id="PF04972">
    <property type="entry name" value="BON"/>
    <property type="match status" value="2"/>
</dbReference>
<dbReference type="EMBL" id="UGJJ01000002">
    <property type="protein sequence ID" value="STR03000.1"/>
    <property type="molecule type" value="Genomic_DNA"/>
</dbReference>
<dbReference type="PANTHER" id="PTHR34606:SF15">
    <property type="entry name" value="BON DOMAIN-CONTAINING PROTEIN"/>
    <property type="match status" value="1"/>
</dbReference>
<feature type="signal peptide" evidence="1">
    <location>
        <begin position="1"/>
        <end position="25"/>
    </location>
</feature>
<dbReference type="PANTHER" id="PTHR34606">
    <property type="entry name" value="BON DOMAIN-CONTAINING PROTEIN"/>
    <property type="match status" value="1"/>
</dbReference>
<dbReference type="InterPro" id="IPR051686">
    <property type="entry name" value="Lipoprotein_DolP"/>
</dbReference>
<gene>
    <name evidence="3" type="ORF">NCTC13336_01888</name>
</gene>
<dbReference type="Proteomes" id="UP000254293">
    <property type="component" value="Unassembled WGS sequence"/>
</dbReference>
<keyword evidence="3" id="KW-0449">Lipoprotein</keyword>
<dbReference type="OrthoDB" id="5294487at2"/>
<evidence type="ECO:0000259" key="2">
    <source>
        <dbReference type="PROSITE" id="PS50914"/>
    </source>
</evidence>
<evidence type="ECO:0000313" key="4">
    <source>
        <dbReference type="Proteomes" id="UP000254293"/>
    </source>
</evidence>
<keyword evidence="1" id="KW-0732">Signal</keyword>
<reference evidence="3 4" key="1">
    <citation type="submission" date="2018-06" db="EMBL/GenBank/DDBJ databases">
        <authorList>
            <consortium name="Pathogen Informatics"/>
            <person name="Doyle S."/>
        </authorList>
    </citation>
    <scope>NUCLEOTIDE SEQUENCE [LARGE SCALE GENOMIC DNA]</scope>
    <source>
        <strain evidence="3 4">NCTC13336</strain>
    </source>
</reference>
<sequence>MTTNRLKTLSAALLAALLLNGCAAAIIGGAAAGTSSAIDRRTTGAQADDQIIELRVKNTATAYLKQHSPADGFTPNLSVISYNRHILLLGKVANESERQFVEQVARSEQSAEAVYNYIEVNPQARSFGSISADTWSTAKVKTMIGAGGVYPGRVKIVTYDGVTYAMGILTPEEQAAVTQKVSTTAGVQKVITLYQNYTPQK</sequence>
<feature type="chain" id="PRO_5017052930" evidence="1">
    <location>
        <begin position="26"/>
        <end position="201"/>
    </location>
</feature>
<accession>A0A377R284</accession>
<name>A0A377R284_9NEIS</name>
<evidence type="ECO:0000313" key="3">
    <source>
        <dbReference type="EMBL" id="STR03000.1"/>
    </source>
</evidence>
<proteinExistence type="predicted"/>
<dbReference type="InterPro" id="IPR007055">
    <property type="entry name" value="BON_dom"/>
</dbReference>
<evidence type="ECO:0000256" key="1">
    <source>
        <dbReference type="SAM" id="SignalP"/>
    </source>
</evidence>
<dbReference type="PROSITE" id="PS50914">
    <property type="entry name" value="BON"/>
    <property type="match status" value="1"/>
</dbReference>
<feature type="domain" description="BON" evidence="2">
    <location>
        <begin position="52"/>
        <end position="122"/>
    </location>
</feature>
<organism evidence="3 4">
    <name type="scientific">Kingella potus</name>
    <dbReference type="NCBI Taxonomy" id="265175"/>
    <lineage>
        <taxon>Bacteria</taxon>
        <taxon>Pseudomonadati</taxon>
        <taxon>Pseudomonadota</taxon>
        <taxon>Betaproteobacteria</taxon>
        <taxon>Neisseriales</taxon>
        <taxon>Neisseriaceae</taxon>
        <taxon>Kingella</taxon>
    </lineage>
</organism>
<dbReference type="AlphaFoldDB" id="A0A377R284"/>
<protein>
    <submittedName>
        <fullName evidence="3">Outer membrane lipoprotein</fullName>
    </submittedName>
</protein>